<evidence type="ECO:0000256" key="1">
    <source>
        <dbReference type="SAM" id="SignalP"/>
    </source>
</evidence>
<organism evidence="2 3">
    <name type="scientific">Sphingomonas immobilis</name>
    <dbReference type="NCBI Taxonomy" id="3063997"/>
    <lineage>
        <taxon>Bacteria</taxon>
        <taxon>Pseudomonadati</taxon>
        <taxon>Pseudomonadota</taxon>
        <taxon>Alphaproteobacteria</taxon>
        <taxon>Sphingomonadales</taxon>
        <taxon>Sphingomonadaceae</taxon>
        <taxon>Sphingomonas</taxon>
    </lineage>
</organism>
<accession>A0ABT8ZXX4</accession>
<comment type="caution">
    <text evidence="2">The sequence shown here is derived from an EMBL/GenBank/DDBJ whole genome shotgun (WGS) entry which is preliminary data.</text>
</comment>
<keyword evidence="3" id="KW-1185">Reference proteome</keyword>
<reference evidence="2" key="1">
    <citation type="submission" date="2023-07" db="EMBL/GenBank/DDBJ databases">
        <authorList>
            <person name="Kim M.K."/>
        </authorList>
    </citation>
    <scope>NUCLEOTIDE SEQUENCE</scope>
    <source>
        <strain evidence="2">CA1-15</strain>
    </source>
</reference>
<protein>
    <submittedName>
        <fullName evidence="2">Transporter</fullName>
    </submittedName>
</protein>
<keyword evidence="1" id="KW-0732">Signal</keyword>
<feature type="chain" id="PRO_5047492983" evidence="1">
    <location>
        <begin position="20"/>
        <end position="264"/>
    </location>
</feature>
<gene>
    <name evidence="2" type="ORF">Q5H94_06585</name>
</gene>
<dbReference type="InterPro" id="IPR025737">
    <property type="entry name" value="FApF"/>
</dbReference>
<evidence type="ECO:0000313" key="3">
    <source>
        <dbReference type="Proteomes" id="UP001176468"/>
    </source>
</evidence>
<dbReference type="EMBL" id="JAUQSZ010000003">
    <property type="protein sequence ID" value="MDO7841984.1"/>
    <property type="molecule type" value="Genomic_DNA"/>
</dbReference>
<dbReference type="RefSeq" id="WP_304560438.1">
    <property type="nucleotide sequence ID" value="NZ_JAUQSZ010000003.1"/>
</dbReference>
<dbReference type="Proteomes" id="UP001176468">
    <property type="component" value="Unassembled WGS sequence"/>
</dbReference>
<sequence>MRHLLLGALALLVATPAFAEEREYCPERPGLGTPACTVAPGRVSIETALGDWSLQNDPDSRTDTFLIGDTKLRVGLTDSIEAQIDWTPLGVVRARDKASGAVDTATRTGDVELAVKANLLHPDGKGLSIAVLPFVTVPVGRAPVGAGDWGAGLVLPVTYDVSDAINLEVTPEIDAAVNEDGRGRHFAASATIGLALALTRKLTGTAEVQLLRDEDPAGKSTQALGALSLAWMVRDDLQLDIGGIAGLDHDAPDAEIYFGIARRI</sequence>
<dbReference type="Pfam" id="PF13557">
    <property type="entry name" value="Phenol_MetA_deg"/>
    <property type="match status" value="1"/>
</dbReference>
<evidence type="ECO:0000313" key="2">
    <source>
        <dbReference type="EMBL" id="MDO7841984.1"/>
    </source>
</evidence>
<feature type="signal peptide" evidence="1">
    <location>
        <begin position="1"/>
        <end position="19"/>
    </location>
</feature>
<proteinExistence type="predicted"/>
<name>A0ABT8ZXX4_9SPHN</name>